<gene>
    <name evidence="2" type="ORF">BG844_09565</name>
</gene>
<protein>
    <submittedName>
        <fullName evidence="2">Uncharacterized protein</fullName>
    </submittedName>
</protein>
<accession>A0A1K0FNR2</accession>
<name>A0A1K0FNR2_9ACTN</name>
<dbReference type="Proteomes" id="UP000182486">
    <property type="component" value="Unassembled WGS sequence"/>
</dbReference>
<feature type="region of interest" description="Disordered" evidence="1">
    <location>
        <begin position="190"/>
        <end position="235"/>
    </location>
</feature>
<evidence type="ECO:0000313" key="3">
    <source>
        <dbReference type="Proteomes" id="UP000182486"/>
    </source>
</evidence>
<feature type="region of interest" description="Disordered" evidence="1">
    <location>
        <begin position="84"/>
        <end position="118"/>
    </location>
</feature>
<organism evidence="2 3">
    <name type="scientific">Couchioplanes caeruleus subsp. caeruleus</name>
    <dbReference type="NCBI Taxonomy" id="56427"/>
    <lineage>
        <taxon>Bacteria</taxon>
        <taxon>Bacillati</taxon>
        <taxon>Actinomycetota</taxon>
        <taxon>Actinomycetes</taxon>
        <taxon>Micromonosporales</taxon>
        <taxon>Micromonosporaceae</taxon>
        <taxon>Couchioplanes</taxon>
    </lineage>
</organism>
<reference evidence="2 3" key="1">
    <citation type="submission" date="2016-09" db="EMBL/GenBank/DDBJ databases">
        <title>Couchioplanes caeruleus draft genome sequence.</title>
        <authorList>
            <person name="Sheehan J."/>
            <person name="Caffrey P."/>
        </authorList>
    </citation>
    <scope>NUCLEOTIDE SEQUENCE [LARGE SCALE GENOMIC DNA]</scope>
    <source>
        <strain evidence="2 3">DSM 43634</strain>
    </source>
</reference>
<keyword evidence="3" id="KW-1185">Reference proteome</keyword>
<evidence type="ECO:0000313" key="2">
    <source>
        <dbReference type="EMBL" id="OJF14477.1"/>
    </source>
</evidence>
<dbReference type="EMBL" id="MEIA01000097">
    <property type="protein sequence ID" value="OJF14477.1"/>
    <property type="molecule type" value="Genomic_DNA"/>
</dbReference>
<proteinExistence type="predicted"/>
<sequence>MFDVALFWLIIWVLKNAAMDVSHAVKGTPNPRYELKKAKAKAAGQAVPAQPRYGSRDWFNDLLSDGLQAQTDWRRRKADEKRKARELAEAEQQEQDEPVAERDDQEPGEQAGDVVHDGKLPAHAYAGKWSWSCRNPKCPGKGFDFDTEQEAARAAGQHRCLDTQMRPAEGVQLVEPGSQVPTLTAPQVMTKGSDLGASAPVETSGSEPGGAPIPEQHDSPRPVPEDGPTATVYPFPTKSQEDIVSTEVTSEVTGLDQSINYARSLAAFAGEHEMSGNEGYIGHLTQRKVTGQGLQSAYDMQAAFEGARVAAEAHATELEKQRTVQEAYDQAPDAGDKQFQTEGR</sequence>
<dbReference type="AlphaFoldDB" id="A0A1K0FNR2"/>
<feature type="region of interest" description="Disordered" evidence="1">
    <location>
        <begin position="317"/>
        <end position="344"/>
    </location>
</feature>
<evidence type="ECO:0000256" key="1">
    <source>
        <dbReference type="SAM" id="MobiDB-lite"/>
    </source>
</evidence>
<dbReference type="RefSeq" id="WP_071804678.1">
    <property type="nucleotide sequence ID" value="NZ_MEIA01000097.1"/>
</dbReference>
<comment type="caution">
    <text evidence="2">The sequence shown here is derived from an EMBL/GenBank/DDBJ whole genome shotgun (WGS) entry which is preliminary data.</text>
</comment>
<feature type="compositionally biased region" description="Basic and acidic residues" evidence="1">
    <location>
        <begin position="215"/>
        <end position="224"/>
    </location>
</feature>
<feature type="compositionally biased region" description="Acidic residues" evidence="1">
    <location>
        <begin position="89"/>
        <end position="107"/>
    </location>
</feature>